<dbReference type="EMBL" id="CM002289">
    <property type="protein sequence ID" value="ESW28659.1"/>
    <property type="molecule type" value="Genomic_DNA"/>
</dbReference>
<protein>
    <recommendedName>
        <fullName evidence="4">Auxin-induced protein</fullName>
    </recommendedName>
</protein>
<dbReference type="PANTHER" id="PTHR35296:SF3">
    <property type="entry name" value="EXPRESSED PROTEIN"/>
    <property type="match status" value="1"/>
</dbReference>
<dbReference type="PANTHER" id="PTHR35296">
    <property type="entry name" value="EXPRESSED PROTEIN"/>
    <property type="match status" value="1"/>
</dbReference>
<evidence type="ECO:0000313" key="3">
    <source>
        <dbReference type="Proteomes" id="UP000000226"/>
    </source>
</evidence>
<sequence>MDCLVMPVSLIRRRSTGSRYMVLPKEGLEEESEKTVMVVVGKEKRVFMVEPFILQENPFRVLMDISTKKDPAAEKEHFHFTSSQRRVIFVDVDDILFEHMLWLMHNDASSLFQLNLKEIIDFYTHDE</sequence>
<organism evidence="2 3">
    <name type="scientific">Phaseolus vulgaris</name>
    <name type="common">Kidney bean</name>
    <name type="synonym">French bean</name>
    <dbReference type="NCBI Taxonomy" id="3885"/>
    <lineage>
        <taxon>Eukaryota</taxon>
        <taxon>Viridiplantae</taxon>
        <taxon>Streptophyta</taxon>
        <taxon>Embryophyta</taxon>
        <taxon>Tracheophyta</taxon>
        <taxon>Spermatophyta</taxon>
        <taxon>Magnoliopsida</taxon>
        <taxon>eudicotyledons</taxon>
        <taxon>Gunneridae</taxon>
        <taxon>Pentapetalae</taxon>
        <taxon>rosids</taxon>
        <taxon>fabids</taxon>
        <taxon>Fabales</taxon>
        <taxon>Fabaceae</taxon>
        <taxon>Papilionoideae</taxon>
        <taxon>50 kb inversion clade</taxon>
        <taxon>NPAAA clade</taxon>
        <taxon>indigoferoid/millettioid clade</taxon>
        <taxon>Phaseoleae</taxon>
        <taxon>Phaseolus</taxon>
    </lineage>
</organism>
<dbReference type="AlphaFoldDB" id="V7CEW4"/>
<dbReference type="Gramene" id="ESW28659">
    <property type="protein sequence ID" value="ESW28659"/>
    <property type="gene ID" value="PHAVU_002G006800g"/>
</dbReference>
<comment type="similarity">
    <text evidence="1">Belongs to the ARG7 family.</text>
</comment>
<dbReference type="PhylomeDB" id="V7CEW4"/>
<accession>V7CEW4</accession>
<keyword evidence="3" id="KW-1185">Reference proteome</keyword>
<reference evidence="3" key="1">
    <citation type="journal article" date="2014" name="Nat. Genet.">
        <title>A reference genome for common bean and genome-wide analysis of dual domestications.</title>
        <authorList>
            <person name="Schmutz J."/>
            <person name="McClean P.E."/>
            <person name="Mamidi S."/>
            <person name="Wu G.A."/>
            <person name="Cannon S.B."/>
            <person name="Grimwood J."/>
            <person name="Jenkins J."/>
            <person name="Shu S."/>
            <person name="Song Q."/>
            <person name="Chavarro C."/>
            <person name="Torres-Torres M."/>
            <person name="Geffroy V."/>
            <person name="Moghaddam S.M."/>
            <person name="Gao D."/>
            <person name="Abernathy B."/>
            <person name="Barry K."/>
            <person name="Blair M."/>
            <person name="Brick M.A."/>
            <person name="Chovatia M."/>
            <person name="Gepts P."/>
            <person name="Goodstein D.M."/>
            <person name="Gonzales M."/>
            <person name="Hellsten U."/>
            <person name="Hyten D.L."/>
            <person name="Jia G."/>
            <person name="Kelly J.D."/>
            <person name="Kudrna D."/>
            <person name="Lee R."/>
            <person name="Richard M.M."/>
            <person name="Miklas P.N."/>
            <person name="Osorno J.M."/>
            <person name="Rodrigues J."/>
            <person name="Thareau V."/>
            <person name="Urrea C.A."/>
            <person name="Wang M."/>
            <person name="Yu Y."/>
            <person name="Zhang M."/>
            <person name="Wing R.A."/>
            <person name="Cregan P.B."/>
            <person name="Rokhsar D.S."/>
            <person name="Jackson S.A."/>
        </authorList>
    </citation>
    <scope>NUCLEOTIDE SEQUENCE [LARGE SCALE GENOMIC DNA]</scope>
    <source>
        <strain evidence="3">cv. G19833</strain>
    </source>
</reference>
<evidence type="ECO:0008006" key="4">
    <source>
        <dbReference type="Google" id="ProtNLM"/>
    </source>
</evidence>
<proteinExistence type="inferred from homology"/>
<dbReference type="InterPro" id="IPR003676">
    <property type="entry name" value="SAUR_fam"/>
</dbReference>
<dbReference type="OMA" id="EDHGRKK"/>
<dbReference type="eggNOG" id="ENOG502S3Z6">
    <property type="taxonomic scope" value="Eukaryota"/>
</dbReference>
<gene>
    <name evidence="2" type="ORF">PHAVU_002G006800g</name>
</gene>
<dbReference type="OrthoDB" id="1052757at2759"/>
<evidence type="ECO:0000313" key="2">
    <source>
        <dbReference type="EMBL" id="ESW28659.1"/>
    </source>
</evidence>
<dbReference type="Proteomes" id="UP000000226">
    <property type="component" value="Chromosome 2"/>
</dbReference>
<evidence type="ECO:0000256" key="1">
    <source>
        <dbReference type="ARBA" id="ARBA00006974"/>
    </source>
</evidence>
<name>V7CEW4_PHAVU</name>
<dbReference type="GO" id="GO:0009733">
    <property type="term" value="P:response to auxin"/>
    <property type="evidence" value="ECO:0007669"/>
    <property type="project" value="InterPro"/>
</dbReference>
<dbReference type="STRING" id="3885.V7CEW4"/>